<sequence>MIIIFKHKNTELNDNYDETYFEIIEYENEIDIKIYLVENAQDFYMIWTKNKTMRLQLAEFNFNKHTIMQEKDTQSYLISLSTKAGDIVDRILHHMNNYKHNKCEI</sequence>
<dbReference type="EMBL" id="KV454474">
    <property type="protein sequence ID" value="ODQ76876.1"/>
    <property type="molecule type" value="Genomic_DNA"/>
</dbReference>
<keyword evidence="2" id="KW-1185">Reference proteome</keyword>
<dbReference type="GeneID" id="30149946"/>
<evidence type="ECO:0000313" key="2">
    <source>
        <dbReference type="Proteomes" id="UP000094336"/>
    </source>
</evidence>
<evidence type="ECO:0000313" key="1">
    <source>
        <dbReference type="EMBL" id="ODQ76876.1"/>
    </source>
</evidence>
<dbReference type="RefSeq" id="XP_018982204.1">
    <property type="nucleotide sequence ID" value="XM_019132093.1"/>
</dbReference>
<dbReference type="AlphaFoldDB" id="A0A1E3QGQ1"/>
<reference evidence="2" key="1">
    <citation type="submission" date="2016-05" db="EMBL/GenBank/DDBJ databases">
        <title>Comparative genomics of biotechnologically important yeasts.</title>
        <authorList>
            <consortium name="DOE Joint Genome Institute"/>
            <person name="Riley R."/>
            <person name="Haridas S."/>
            <person name="Wolfe K.H."/>
            <person name="Lopes M.R."/>
            <person name="Hittinger C.T."/>
            <person name="Goker M."/>
            <person name="Salamov A."/>
            <person name="Wisecaver J."/>
            <person name="Long T.M."/>
            <person name="Aerts A.L."/>
            <person name="Barry K."/>
            <person name="Choi C."/>
            <person name="Clum A."/>
            <person name="Coughlan A.Y."/>
            <person name="Deshpande S."/>
            <person name="Douglass A.P."/>
            <person name="Hanson S.J."/>
            <person name="Klenk H.-P."/>
            <person name="Labutti K."/>
            <person name="Lapidus A."/>
            <person name="Lindquist E."/>
            <person name="Lipzen A."/>
            <person name="Meier-Kolthoff J.P."/>
            <person name="Ohm R.A."/>
            <person name="Otillar R.P."/>
            <person name="Pangilinan J."/>
            <person name="Peng Y."/>
            <person name="Rokas A."/>
            <person name="Rosa C.A."/>
            <person name="Scheuner C."/>
            <person name="Sibirny A.A."/>
            <person name="Slot J.C."/>
            <person name="Stielow J.B."/>
            <person name="Sun H."/>
            <person name="Kurtzman C.P."/>
            <person name="Blackwell M."/>
            <person name="Grigoriev I.V."/>
            <person name="Jeffries T.W."/>
        </authorList>
    </citation>
    <scope>NUCLEOTIDE SEQUENCE [LARGE SCALE GENOMIC DNA]</scope>
    <source>
        <strain evidence="2">NRRL Y-12698</strain>
    </source>
</reference>
<accession>A0A1E3QGQ1</accession>
<organism evidence="1 2">
    <name type="scientific">Babjeviella inositovora NRRL Y-12698</name>
    <dbReference type="NCBI Taxonomy" id="984486"/>
    <lineage>
        <taxon>Eukaryota</taxon>
        <taxon>Fungi</taxon>
        <taxon>Dikarya</taxon>
        <taxon>Ascomycota</taxon>
        <taxon>Saccharomycotina</taxon>
        <taxon>Pichiomycetes</taxon>
        <taxon>Serinales incertae sedis</taxon>
        <taxon>Babjeviella</taxon>
    </lineage>
</organism>
<proteinExistence type="predicted"/>
<dbReference type="Proteomes" id="UP000094336">
    <property type="component" value="Unassembled WGS sequence"/>
</dbReference>
<protein>
    <submittedName>
        <fullName evidence="1">Uncharacterized protein</fullName>
    </submittedName>
</protein>
<name>A0A1E3QGQ1_9ASCO</name>
<gene>
    <name evidence="1" type="ORF">BABINDRAFT_42681</name>
</gene>